<dbReference type="AlphaFoldDB" id="A0A1G9KTC8"/>
<reference evidence="3" key="1">
    <citation type="submission" date="2016-10" db="EMBL/GenBank/DDBJ databases">
        <authorList>
            <person name="Varghese N."/>
            <person name="Submissions S."/>
        </authorList>
    </citation>
    <scope>NUCLEOTIDE SEQUENCE [LARGE SCALE GENOMIC DNA]</scope>
    <source>
        <strain evidence="3">DSM 16995</strain>
    </source>
</reference>
<dbReference type="RefSeq" id="WP_092162896.1">
    <property type="nucleotide sequence ID" value="NZ_FNGA01000005.1"/>
</dbReference>
<keyword evidence="1" id="KW-1133">Transmembrane helix</keyword>
<feature type="transmembrane region" description="Helical" evidence="1">
    <location>
        <begin position="528"/>
        <end position="547"/>
    </location>
</feature>
<dbReference type="GO" id="GO:0008237">
    <property type="term" value="F:metallopeptidase activity"/>
    <property type="evidence" value="ECO:0007669"/>
    <property type="project" value="UniProtKB-KW"/>
</dbReference>
<gene>
    <name evidence="2" type="ORF">SAMN05660337_3208</name>
</gene>
<feature type="transmembrane region" description="Helical" evidence="1">
    <location>
        <begin position="387"/>
        <end position="409"/>
    </location>
</feature>
<organism evidence="2 3">
    <name type="scientific">Maridesulfovibrio ferrireducens</name>
    <dbReference type="NCBI Taxonomy" id="246191"/>
    <lineage>
        <taxon>Bacteria</taxon>
        <taxon>Pseudomonadati</taxon>
        <taxon>Thermodesulfobacteriota</taxon>
        <taxon>Desulfovibrionia</taxon>
        <taxon>Desulfovibrionales</taxon>
        <taxon>Desulfovibrionaceae</taxon>
        <taxon>Maridesulfovibrio</taxon>
    </lineage>
</organism>
<keyword evidence="2" id="KW-0645">Protease</keyword>
<dbReference type="OrthoDB" id="9759690at2"/>
<keyword evidence="2" id="KW-0378">Hydrolase</keyword>
<evidence type="ECO:0000256" key="1">
    <source>
        <dbReference type="SAM" id="Phobius"/>
    </source>
</evidence>
<keyword evidence="1" id="KW-0472">Membrane</keyword>
<keyword evidence="1" id="KW-0812">Transmembrane</keyword>
<accession>A0A1G9KTC8</accession>
<dbReference type="CDD" id="cd05709">
    <property type="entry name" value="S2P-M50"/>
    <property type="match status" value="1"/>
</dbReference>
<proteinExistence type="predicted"/>
<keyword evidence="2" id="KW-0482">Metalloprotease</keyword>
<sequence>MTDNRISISLPSDARWMSFAQDSLQRYSEMIGYSQRLEKMCSSSVMEACEELVSKAAEVGITDPIDLLFNYKGETIVIDIAYNGRIPLNPHKTEEYEIPDADTSLQELDMDTLWLHMIKRRMDRVRFMVQGSRHVLRMVKYRREEGKEKQAWIMSVKPELRQGLILHLADEDAEHPACTLQATGMGVLKLGPSETFIIQNIDGKTSFHDLYMAHIDALGLTSPDMLAGLYEKLEAMGMLSNPDEDTKNTHLRRTLKKIINPNISIPNADIVVVAVHDKTRFLYSFLGLAMLLAIGLSGIIPYLEHRAQFIHVIMNLEETFLSTPILIVPVYLLTLIHICLHELGHGVTCKHYGGNVPRLGIMFYLASFIFYCDTTAAWNFPDKKHRILVSLGGPLISFSIMGIGLWAAGHYAGTGLIWEPVFVAFSLLNIFGLVMNFNPFIKMDAYYMLLDYTGIPNLRQRSFKFLERKTLGWLGVGSDEDTKVTIKERKIFWWYGTLGGFVTLVFLAIPIFRLNHLLSAESVSEGRLLFAVLIGALLIVRLSNIAYSKIKAVRYREYKIQ</sequence>
<feature type="transmembrane region" description="Helical" evidence="1">
    <location>
        <begin position="324"/>
        <end position="341"/>
    </location>
</feature>
<feature type="transmembrane region" description="Helical" evidence="1">
    <location>
        <begin position="361"/>
        <end position="380"/>
    </location>
</feature>
<evidence type="ECO:0000313" key="2">
    <source>
        <dbReference type="EMBL" id="SDL52998.1"/>
    </source>
</evidence>
<feature type="transmembrane region" description="Helical" evidence="1">
    <location>
        <begin position="281"/>
        <end position="303"/>
    </location>
</feature>
<keyword evidence="3" id="KW-1185">Reference proteome</keyword>
<dbReference type="GO" id="GO:0006508">
    <property type="term" value="P:proteolysis"/>
    <property type="evidence" value="ECO:0007669"/>
    <property type="project" value="UniProtKB-KW"/>
</dbReference>
<name>A0A1G9KTC8_9BACT</name>
<dbReference type="EMBL" id="FNGA01000005">
    <property type="protein sequence ID" value="SDL52998.1"/>
    <property type="molecule type" value="Genomic_DNA"/>
</dbReference>
<feature type="transmembrane region" description="Helical" evidence="1">
    <location>
        <begin position="421"/>
        <end position="441"/>
    </location>
</feature>
<protein>
    <submittedName>
        <fullName evidence="2">Putative peptide zinc metalloprotease protein</fullName>
    </submittedName>
</protein>
<dbReference type="Proteomes" id="UP000199053">
    <property type="component" value="Unassembled WGS sequence"/>
</dbReference>
<feature type="transmembrane region" description="Helical" evidence="1">
    <location>
        <begin position="492"/>
        <end position="512"/>
    </location>
</feature>
<dbReference type="STRING" id="246191.SAMN05660337_3208"/>
<evidence type="ECO:0000313" key="3">
    <source>
        <dbReference type="Proteomes" id="UP000199053"/>
    </source>
</evidence>